<dbReference type="RefSeq" id="WP_091654596.1">
    <property type="nucleotide sequence ID" value="NZ_FOVW01000007.1"/>
</dbReference>
<feature type="transmembrane region" description="Helical" evidence="8">
    <location>
        <begin position="220"/>
        <end position="248"/>
    </location>
</feature>
<gene>
    <name evidence="9" type="ORF">SAMN04488519_107180</name>
</gene>
<dbReference type="InterPro" id="IPR002549">
    <property type="entry name" value="AI-2E-like"/>
</dbReference>
<proteinExistence type="inferred from homology"/>
<evidence type="ECO:0000313" key="10">
    <source>
        <dbReference type="Proteomes" id="UP000199564"/>
    </source>
</evidence>
<feature type="transmembrane region" description="Helical" evidence="8">
    <location>
        <begin position="255"/>
        <end position="271"/>
    </location>
</feature>
<organism evidence="9 10">
    <name type="scientific">Algoriphagus ornithinivorans</name>
    <dbReference type="NCBI Taxonomy" id="226506"/>
    <lineage>
        <taxon>Bacteria</taxon>
        <taxon>Pseudomonadati</taxon>
        <taxon>Bacteroidota</taxon>
        <taxon>Cytophagia</taxon>
        <taxon>Cytophagales</taxon>
        <taxon>Cyclobacteriaceae</taxon>
        <taxon>Algoriphagus</taxon>
    </lineage>
</organism>
<feature type="transmembrane region" description="Helical" evidence="8">
    <location>
        <begin position="291"/>
        <end position="318"/>
    </location>
</feature>
<evidence type="ECO:0000256" key="1">
    <source>
        <dbReference type="ARBA" id="ARBA00004651"/>
    </source>
</evidence>
<feature type="transmembrane region" description="Helical" evidence="8">
    <location>
        <begin position="143"/>
        <end position="168"/>
    </location>
</feature>
<evidence type="ECO:0000256" key="4">
    <source>
        <dbReference type="ARBA" id="ARBA00022475"/>
    </source>
</evidence>
<name>A0A1I5HP69_9BACT</name>
<keyword evidence="6 8" id="KW-1133">Transmembrane helix</keyword>
<dbReference type="GO" id="GO:0005886">
    <property type="term" value="C:plasma membrane"/>
    <property type="evidence" value="ECO:0007669"/>
    <property type="project" value="UniProtKB-SubCell"/>
</dbReference>
<reference evidence="10" key="1">
    <citation type="submission" date="2016-10" db="EMBL/GenBank/DDBJ databases">
        <authorList>
            <person name="Varghese N."/>
            <person name="Submissions S."/>
        </authorList>
    </citation>
    <scope>NUCLEOTIDE SEQUENCE [LARGE SCALE GENOMIC DNA]</scope>
    <source>
        <strain evidence="10">DSM 15282</strain>
    </source>
</reference>
<keyword evidence="5 8" id="KW-0812">Transmembrane</keyword>
<feature type="transmembrane region" description="Helical" evidence="8">
    <location>
        <begin position="189"/>
        <end position="214"/>
    </location>
</feature>
<accession>A0A1I5HP69</accession>
<comment type="subcellular location">
    <subcellularLocation>
        <location evidence="1">Cell membrane</location>
        <topology evidence="1">Multi-pass membrane protein</topology>
    </subcellularLocation>
</comment>
<evidence type="ECO:0000256" key="2">
    <source>
        <dbReference type="ARBA" id="ARBA00009773"/>
    </source>
</evidence>
<evidence type="ECO:0000256" key="8">
    <source>
        <dbReference type="SAM" id="Phobius"/>
    </source>
</evidence>
<evidence type="ECO:0000256" key="6">
    <source>
        <dbReference type="ARBA" id="ARBA00022989"/>
    </source>
</evidence>
<evidence type="ECO:0000256" key="3">
    <source>
        <dbReference type="ARBA" id="ARBA00022448"/>
    </source>
</evidence>
<feature type="transmembrane region" description="Helical" evidence="8">
    <location>
        <begin position="27"/>
        <end position="45"/>
    </location>
</feature>
<dbReference type="PANTHER" id="PTHR21716">
    <property type="entry name" value="TRANSMEMBRANE PROTEIN"/>
    <property type="match status" value="1"/>
</dbReference>
<keyword evidence="3" id="KW-0813">Transport</keyword>
<dbReference type="Pfam" id="PF01594">
    <property type="entry name" value="AI-2E_transport"/>
    <property type="match status" value="1"/>
</dbReference>
<evidence type="ECO:0000313" key="9">
    <source>
        <dbReference type="EMBL" id="SFO50095.1"/>
    </source>
</evidence>
<dbReference type="Proteomes" id="UP000199564">
    <property type="component" value="Unassembled WGS sequence"/>
</dbReference>
<dbReference type="AlphaFoldDB" id="A0A1I5HP69"/>
<feature type="transmembrane region" description="Helical" evidence="8">
    <location>
        <begin position="57"/>
        <end position="78"/>
    </location>
</feature>
<sequence length="365" mass="41362">MIVLQRTALFLVIIVFGSIILREGSFILVPLVWGVFFAFSLHPISSWFEKKKFPRSIAIIISILMVAVIVTGIFYVLLNQMVGLIRDIPEIGQNLQNKMSLYLDELNVILGNEILDPGNRPEVWSFLTPENFNTTLFNTGKSLTLAGIIPLYIFLLLYYEDFFLNFLIRFSSQHKDKVLKWVMESGKVIQSYLTGMVKVTLIVAVLAGIFFYIIGVKYFLLFAAFIAIMNLIPYVGVFISSFFAILYVFLTTDNLLYPFLTFGVLWAIQLFENNVITPLVVGSQVKVNALAVILAILLGGWLWGISGMILFIPLVGVLKITFENSEGLEPFGFLLSDETMVPEQNQLLKKKFWKSLFEKNKIGTD</sequence>
<keyword evidence="7 8" id="KW-0472">Membrane</keyword>
<evidence type="ECO:0000256" key="7">
    <source>
        <dbReference type="ARBA" id="ARBA00023136"/>
    </source>
</evidence>
<keyword evidence="4" id="KW-1003">Cell membrane</keyword>
<dbReference type="PANTHER" id="PTHR21716:SF53">
    <property type="entry name" value="PERMEASE PERM-RELATED"/>
    <property type="match status" value="1"/>
</dbReference>
<keyword evidence="10" id="KW-1185">Reference proteome</keyword>
<comment type="similarity">
    <text evidence="2">Belongs to the autoinducer-2 exporter (AI-2E) (TC 2.A.86) family.</text>
</comment>
<evidence type="ECO:0000256" key="5">
    <source>
        <dbReference type="ARBA" id="ARBA00022692"/>
    </source>
</evidence>
<dbReference type="EMBL" id="FOVW01000007">
    <property type="protein sequence ID" value="SFO50095.1"/>
    <property type="molecule type" value="Genomic_DNA"/>
</dbReference>
<protein>
    <submittedName>
        <fullName evidence="9">Predicted PurR-regulated permease PerM</fullName>
    </submittedName>
</protein>